<name>A0A8J7GEE7_9ACTN</name>
<feature type="region of interest" description="Disordered" evidence="1">
    <location>
        <begin position="19"/>
        <end position="38"/>
    </location>
</feature>
<dbReference type="Proteomes" id="UP000622552">
    <property type="component" value="Unassembled WGS sequence"/>
</dbReference>
<dbReference type="RefSeq" id="WP_197003336.1">
    <property type="nucleotide sequence ID" value="NZ_BONS01000043.1"/>
</dbReference>
<proteinExistence type="predicted"/>
<sequence length="48" mass="4568">MRRPLLAVQTDSTIAAPASVTAPASPSPAGATAGTPIGITGSYAVSEG</sequence>
<evidence type="ECO:0000313" key="3">
    <source>
        <dbReference type="Proteomes" id="UP000622552"/>
    </source>
</evidence>
<dbReference type="AlphaFoldDB" id="A0A8J7GEE7"/>
<evidence type="ECO:0000313" key="2">
    <source>
        <dbReference type="EMBL" id="MBG6136345.1"/>
    </source>
</evidence>
<comment type="caution">
    <text evidence="2">The sequence shown here is derived from an EMBL/GenBank/DDBJ whole genome shotgun (WGS) entry which is preliminary data.</text>
</comment>
<reference evidence="2" key="1">
    <citation type="submission" date="2020-11" db="EMBL/GenBank/DDBJ databases">
        <title>Sequencing the genomes of 1000 actinobacteria strains.</title>
        <authorList>
            <person name="Klenk H.-P."/>
        </authorList>
    </citation>
    <scope>NUCLEOTIDE SEQUENCE</scope>
    <source>
        <strain evidence="2">DSM 45356</strain>
    </source>
</reference>
<accession>A0A8J7GEE7</accession>
<protein>
    <submittedName>
        <fullName evidence="2">Uncharacterized protein</fullName>
    </submittedName>
</protein>
<gene>
    <name evidence="2" type="ORF">IW245_002539</name>
</gene>
<organism evidence="2 3">
    <name type="scientific">Longispora fulva</name>
    <dbReference type="NCBI Taxonomy" id="619741"/>
    <lineage>
        <taxon>Bacteria</taxon>
        <taxon>Bacillati</taxon>
        <taxon>Actinomycetota</taxon>
        <taxon>Actinomycetes</taxon>
        <taxon>Micromonosporales</taxon>
        <taxon>Micromonosporaceae</taxon>
        <taxon>Longispora</taxon>
    </lineage>
</organism>
<evidence type="ECO:0000256" key="1">
    <source>
        <dbReference type="SAM" id="MobiDB-lite"/>
    </source>
</evidence>
<keyword evidence="3" id="KW-1185">Reference proteome</keyword>
<dbReference type="EMBL" id="JADOUF010000001">
    <property type="protein sequence ID" value="MBG6136345.1"/>
    <property type="molecule type" value="Genomic_DNA"/>
</dbReference>